<gene>
    <name evidence="1" type="ORF">OCTVUL_1B028529</name>
</gene>
<protein>
    <submittedName>
        <fullName evidence="1">Uncharacterized protein</fullName>
    </submittedName>
</protein>
<evidence type="ECO:0000313" key="2">
    <source>
        <dbReference type="Proteomes" id="UP001162480"/>
    </source>
</evidence>
<evidence type="ECO:0000313" key="1">
    <source>
        <dbReference type="EMBL" id="CAI9741378.1"/>
    </source>
</evidence>
<reference evidence="1" key="1">
    <citation type="submission" date="2023-08" db="EMBL/GenBank/DDBJ databases">
        <authorList>
            <person name="Alioto T."/>
            <person name="Alioto T."/>
            <person name="Gomez Garrido J."/>
        </authorList>
    </citation>
    <scope>NUCLEOTIDE SEQUENCE</scope>
</reference>
<sequence length="96" mass="11011">MRAKHQDENISDIAHHWHMECVNAHGQLLGKIFRTGQHLLQENLVGQNPHRSSGRVQAYRHKSVTEVKTGYTYFWNGRSNDGRREAGEAFANTDLV</sequence>
<keyword evidence="2" id="KW-1185">Reference proteome</keyword>
<accession>A0AA36BVG7</accession>
<proteinExistence type="predicted"/>
<dbReference type="AlphaFoldDB" id="A0AA36BVG7"/>
<name>A0AA36BVG7_OCTVU</name>
<organism evidence="1 2">
    <name type="scientific">Octopus vulgaris</name>
    <name type="common">Common octopus</name>
    <dbReference type="NCBI Taxonomy" id="6645"/>
    <lineage>
        <taxon>Eukaryota</taxon>
        <taxon>Metazoa</taxon>
        <taxon>Spiralia</taxon>
        <taxon>Lophotrochozoa</taxon>
        <taxon>Mollusca</taxon>
        <taxon>Cephalopoda</taxon>
        <taxon>Coleoidea</taxon>
        <taxon>Octopodiformes</taxon>
        <taxon>Octopoda</taxon>
        <taxon>Incirrata</taxon>
        <taxon>Octopodidae</taxon>
        <taxon>Octopus</taxon>
    </lineage>
</organism>
<dbReference type="Proteomes" id="UP001162480">
    <property type="component" value="Chromosome 26"/>
</dbReference>
<dbReference type="EMBL" id="OX597839">
    <property type="protein sequence ID" value="CAI9741378.1"/>
    <property type="molecule type" value="Genomic_DNA"/>
</dbReference>